<dbReference type="Gene3D" id="3.40.50.2020">
    <property type="match status" value="2"/>
</dbReference>
<comment type="catalytic activity">
    <reaction evidence="10">
        <text>D-ribose 5-phosphate + ATP = 5-phospho-alpha-D-ribose 1-diphosphate + AMP + H(+)</text>
        <dbReference type="Rhea" id="RHEA:15609"/>
        <dbReference type="ChEBI" id="CHEBI:15378"/>
        <dbReference type="ChEBI" id="CHEBI:30616"/>
        <dbReference type="ChEBI" id="CHEBI:58017"/>
        <dbReference type="ChEBI" id="CHEBI:78346"/>
        <dbReference type="ChEBI" id="CHEBI:456215"/>
        <dbReference type="EC" id="2.7.6.1"/>
    </reaction>
</comment>
<evidence type="ECO:0000256" key="2">
    <source>
        <dbReference type="ARBA" id="ARBA00013247"/>
    </source>
</evidence>
<dbReference type="CDD" id="cd06223">
    <property type="entry name" value="PRTases_typeI"/>
    <property type="match status" value="1"/>
</dbReference>
<dbReference type="FunFam" id="3.40.50.2020:FF:000032">
    <property type="entry name" value="ribose-phosphate pyrophosphokinase 4"/>
    <property type="match status" value="1"/>
</dbReference>
<evidence type="ECO:0000259" key="11">
    <source>
        <dbReference type="Pfam" id="PF00156"/>
    </source>
</evidence>
<dbReference type="Gramene" id="Pp3c11_17900V3.2">
    <property type="protein sequence ID" value="Pp3c11_17900V3.2"/>
    <property type="gene ID" value="Pp3c11_17900"/>
</dbReference>
<evidence type="ECO:0000256" key="3">
    <source>
        <dbReference type="ARBA" id="ARBA00022679"/>
    </source>
</evidence>
<evidence type="ECO:0000313" key="13">
    <source>
        <dbReference type="EMBL" id="PNR45402.1"/>
    </source>
</evidence>
<evidence type="ECO:0000256" key="6">
    <source>
        <dbReference type="ARBA" id="ARBA00022741"/>
    </source>
</evidence>
<reference evidence="13 15" key="1">
    <citation type="journal article" date="2008" name="Science">
        <title>The Physcomitrella genome reveals evolutionary insights into the conquest of land by plants.</title>
        <authorList>
            <person name="Rensing S."/>
            <person name="Lang D."/>
            <person name="Zimmer A."/>
            <person name="Terry A."/>
            <person name="Salamov A."/>
            <person name="Shapiro H."/>
            <person name="Nishiyama T."/>
            <person name="Perroud P.-F."/>
            <person name="Lindquist E."/>
            <person name="Kamisugi Y."/>
            <person name="Tanahashi T."/>
            <person name="Sakakibara K."/>
            <person name="Fujita T."/>
            <person name="Oishi K."/>
            <person name="Shin-I T."/>
            <person name="Kuroki Y."/>
            <person name="Toyoda A."/>
            <person name="Suzuki Y."/>
            <person name="Hashimoto A."/>
            <person name="Yamaguchi K."/>
            <person name="Sugano A."/>
            <person name="Kohara Y."/>
            <person name="Fujiyama A."/>
            <person name="Anterola A."/>
            <person name="Aoki S."/>
            <person name="Ashton N."/>
            <person name="Barbazuk W.B."/>
            <person name="Barker E."/>
            <person name="Bennetzen J."/>
            <person name="Bezanilla M."/>
            <person name="Blankenship R."/>
            <person name="Cho S.H."/>
            <person name="Dutcher S."/>
            <person name="Estelle M."/>
            <person name="Fawcett J.A."/>
            <person name="Gundlach H."/>
            <person name="Hanada K."/>
            <person name="Heyl A."/>
            <person name="Hicks K.A."/>
            <person name="Hugh J."/>
            <person name="Lohr M."/>
            <person name="Mayer K."/>
            <person name="Melkozernov A."/>
            <person name="Murata T."/>
            <person name="Nelson D."/>
            <person name="Pils B."/>
            <person name="Prigge M."/>
            <person name="Reiss B."/>
            <person name="Renner T."/>
            <person name="Rombauts S."/>
            <person name="Rushton P."/>
            <person name="Sanderfoot A."/>
            <person name="Schween G."/>
            <person name="Shiu S.-H."/>
            <person name="Stueber K."/>
            <person name="Theodoulou F.L."/>
            <person name="Tu H."/>
            <person name="Van de Peer Y."/>
            <person name="Verrier P.J."/>
            <person name="Waters E."/>
            <person name="Wood A."/>
            <person name="Yang L."/>
            <person name="Cove D."/>
            <person name="Cuming A."/>
            <person name="Hasebe M."/>
            <person name="Lucas S."/>
            <person name="Mishler D.B."/>
            <person name="Reski R."/>
            <person name="Grigoriev I."/>
            <person name="Quatrano R.S."/>
            <person name="Boore J.L."/>
        </authorList>
    </citation>
    <scope>NUCLEOTIDE SEQUENCE [LARGE SCALE GENOMIC DNA]</scope>
    <source>
        <strain evidence="14 15">cv. Gransden 2004</strain>
    </source>
</reference>
<feature type="domain" description="Ribose-phosphate pyrophosphokinase N-terminal" evidence="12">
    <location>
        <begin position="144"/>
        <end position="257"/>
    </location>
</feature>
<dbReference type="KEGG" id="ppp:112289133"/>
<comment type="similarity">
    <text evidence="1">Belongs to the ribose-phosphate pyrophosphokinase family.</text>
</comment>
<dbReference type="RefSeq" id="XP_024389862.1">
    <property type="nucleotide sequence ID" value="XM_024534094.2"/>
</dbReference>
<dbReference type="FunFam" id="3.40.50.2020:FF:000034">
    <property type="entry name" value="Ribose-phosphate pyrophosphokinase 4"/>
    <property type="match status" value="1"/>
</dbReference>
<evidence type="ECO:0000256" key="10">
    <source>
        <dbReference type="ARBA" id="ARBA00049535"/>
    </source>
</evidence>
<dbReference type="EnsemblPlants" id="Pp3c11_17900V3.2">
    <property type="protein sequence ID" value="Pp3c11_17900V3.2"/>
    <property type="gene ID" value="Pp3c11_17900"/>
</dbReference>
<evidence type="ECO:0000313" key="15">
    <source>
        <dbReference type="Proteomes" id="UP000006727"/>
    </source>
</evidence>
<evidence type="ECO:0000256" key="5">
    <source>
        <dbReference type="ARBA" id="ARBA00022727"/>
    </source>
</evidence>
<dbReference type="EC" id="2.7.6.1" evidence="2"/>
<dbReference type="GO" id="GO:0005524">
    <property type="term" value="F:ATP binding"/>
    <property type="evidence" value="ECO:0007669"/>
    <property type="project" value="UniProtKB-KW"/>
</dbReference>
<keyword evidence="7" id="KW-0418">Kinase</keyword>
<dbReference type="PANTHER" id="PTHR10210">
    <property type="entry name" value="RIBOSE-PHOSPHATE DIPHOSPHOKINASE FAMILY MEMBER"/>
    <property type="match status" value="1"/>
</dbReference>
<evidence type="ECO:0000313" key="14">
    <source>
        <dbReference type="EnsemblPlants" id="Pp3c11_17900V3.1"/>
    </source>
</evidence>
<evidence type="ECO:0000256" key="1">
    <source>
        <dbReference type="ARBA" id="ARBA00006478"/>
    </source>
</evidence>
<dbReference type="Gramene" id="Pp3c11_17900V3.3">
    <property type="protein sequence ID" value="Pp3c11_17900V3.3"/>
    <property type="gene ID" value="Pp3c11_17900"/>
</dbReference>
<keyword evidence="3" id="KW-0808">Transferase</keyword>
<protein>
    <recommendedName>
        <fullName evidence="2">ribose-phosphate diphosphokinase</fullName>
        <ecNumber evidence="2">2.7.6.1</ecNumber>
    </recommendedName>
</protein>
<dbReference type="InterPro" id="IPR029057">
    <property type="entry name" value="PRTase-like"/>
</dbReference>
<evidence type="ECO:0000256" key="8">
    <source>
        <dbReference type="ARBA" id="ARBA00022840"/>
    </source>
</evidence>
<dbReference type="Gramene" id="Pp3c11_17900V3.1">
    <property type="protein sequence ID" value="Pp3c11_17900V3.1"/>
    <property type="gene ID" value="Pp3c11_17900"/>
</dbReference>
<keyword evidence="9" id="KW-0460">Magnesium</keyword>
<dbReference type="EMBL" id="ABEU02000011">
    <property type="protein sequence ID" value="PNR45402.1"/>
    <property type="molecule type" value="Genomic_DNA"/>
</dbReference>
<keyword evidence="4" id="KW-0479">Metal-binding</keyword>
<feature type="domain" description="Phosphoribosyltransferase" evidence="11">
    <location>
        <begin position="349"/>
        <end position="393"/>
    </location>
</feature>
<dbReference type="Pfam" id="PF13793">
    <property type="entry name" value="Pribosyltran_N"/>
    <property type="match status" value="1"/>
</dbReference>
<dbReference type="InterPro" id="IPR029099">
    <property type="entry name" value="Pribosyltran_N"/>
</dbReference>
<keyword evidence="8" id="KW-0067">ATP-binding</keyword>
<dbReference type="GO" id="GO:0016301">
    <property type="term" value="F:kinase activity"/>
    <property type="evidence" value="ECO:0007669"/>
    <property type="project" value="UniProtKB-KW"/>
</dbReference>
<evidence type="ECO:0000256" key="9">
    <source>
        <dbReference type="ARBA" id="ARBA00022842"/>
    </source>
</evidence>
<dbReference type="PANTHER" id="PTHR10210:SF45">
    <property type="entry name" value="RIBOSE-PHOSPHATE PYROPHOSPHOKINASE 3, CHLOROPLASTIC"/>
    <property type="match status" value="1"/>
</dbReference>
<dbReference type="GO" id="GO:0000287">
    <property type="term" value="F:magnesium ion binding"/>
    <property type="evidence" value="ECO:0007669"/>
    <property type="project" value="InterPro"/>
</dbReference>
<dbReference type="OrthoDB" id="10263753at2759"/>
<keyword evidence="15" id="KW-1185">Reference proteome</keyword>
<dbReference type="Proteomes" id="UP000006727">
    <property type="component" value="Chromosome 11"/>
</dbReference>
<dbReference type="GeneID" id="112289133"/>
<dbReference type="PaxDb" id="3218-PP1S80_57V6.1"/>
<reference evidence="13 15" key="2">
    <citation type="journal article" date="2018" name="Plant J.">
        <title>The Physcomitrella patens chromosome-scale assembly reveals moss genome structure and evolution.</title>
        <authorList>
            <person name="Lang D."/>
            <person name="Ullrich K.K."/>
            <person name="Murat F."/>
            <person name="Fuchs J."/>
            <person name="Jenkins J."/>
            <person name="Haas F.B."/>
            <person name="Piednoel M."/>
            <person name="Gundlach H."/>
            <person name="Van Bel M."/>
            <person name="Meyberg R."/>
            <person name="Vives C."/>
            <person name="Morata J."/>
            <person name="Symeonidi A."/>
            <person name="Hiss M."/>
            <person name="Muchero W."/>
            <person name="Kamisugi Y."/>
            <person name="Saleh O."/>
            <person name="Blanc G."/>
            <person name="Decker E.L."/>
            <person name="van Gessel N."/>
            <person name="Grimwood J."/>
            <person name="Hayes R.D."/>
            <person name="Graham S.W."/>
            <person name="Gunter L.E."/>
            <person name="McDaniel S.F."/>
            <person name="Hoernstein S.N.W."/>
            <person name="Larsson A."/>
            <person name="Li F.W."/>
            <person name="Perroud P.F."/>
            <person name="Phillips J."/>
            <person name="Ranjan P."/>
            <person name="Rokshar D.S."/>
            <person name="Rothfels C.J."/>
            <person name="Schneider L."/>
            <person name="Shu S."/>
            <person name="Stevenson D.W."/>
            <person name="Thummler F."/>
            <person name="Tillich M."/>
            <person name="Villarreal Aguilar J.C."/>
            <person name="Widiez T."/>
            <person name="Wong G.K."/>
            <person name="Wymore A."/>
            <person name="Zhang Y."/>
            <person name="Zimmer A.D."/>
            <person name="Quatrano R.S."/>
            <person name="Mayer K.F.X."/>
            <person name="Goodstein D."/>
            <person name="Casacuberta J.M."/>
            <person name="Vandepoele K."/>
            <person name="Reski R."/>
            <person name="Cuming A.C."/>
            <person name="Tuskan G.A."/>
            <person name="Maumus F."/>
            <person name="Salse J."/>
            <person name="Schmutz J."/>
            <person name="Rensing S.A."/>
        </authorList>
    </citation>
    <scope>NUCLEOTIDE SEQUENCE [LARGE SCALE GENOMIC DNA]</scope>
    <source>
        <strain evidence="14 15">cv. Gransden 2004</strain>
    </source>
</reference>
<keyword evidence="6" id="KW-0547">Nucleotide-binding</keyword>
<reference evidence="14" key="3">
    <citation type="submission" date="2020-12" db="UniProtKB">
        <authorList>
            <consortium name="EnsemblPlants"/>
        </authorList>
    </citation>
    <scope>IDENTIFICATION</scope>
</reference>
<dbReference type="GO" id="GO:0004749">
    <property type="term" value="F:ribose phosphate diphosphokinase activity"/>
    <property type="evidence" value="ECO:0000318"/>
    <property type="project" value="GO_Central"/>
</dbReference>
<organism evidence="13">
    <name type="scientific">Physcomitrium patens</name>
    <name type="common">Spreading-leaved earth moss</name>
    <name type="synonym">Physcomitrella patens</name>
    <dbReference type="NCBI Taxonomy" id="3218"/>
    <lineage>
        <taxon>Eukaryota</taxon>
        <taxon>Viridiplantae</taxon>
        <taxon>Streptophyta</taxon>
        <taxon>Embryophyta</taxon>
        <taxon>Bryophyta</taxon>
        <taxon>Bryophytina</taxon>
        <taxon>Bryopsida</taxon>
        <taxon>Funariidae</taxon>
        <taxon>Funariales</taxon>
        <taxon>Funariaceae</taxon>
        <taxon>Physcomitrium</taxon>
    </lineage>
</organism>
<dbReference type="STRING" id="3218.A0A2K1JV53"/>
<dbReference type="EnsemblPlants" id="Pp3c11_17900V3.1">
    <property type="protein sequence ID" value="Pp3c11_17900V3.1"/>
    <property type="gene ID" value="Pp3c11_17900"/>
</dbReference>
<proteinExistence type="inferred from homology"/>
<evidence type="ECO:0000256" key="4">
    <source>
        <dbReference type="ARBA" id="ARBA00022723"/>
    </source>
</evidence>
<dbReference type="AlphaFoldDB" id="A0A2K1JV53"/>
<dbReference type="SUPFAM" id="SSF53271">
    <property type="entry name" value="PRTase-like"/>
    <property type="match status" value="2"/>
</dbReference>
<dbReference type="GO" id="GO:0006015">
    <property type="term" value="P:5-phosphoribose 1-diphosphate biosynthetic process"/>
    <property type="evidence" value="ECO:0000318"/>
    <property type="project" value="GO_Central"/>
</dbReference>
<dbReference type="OMA" id="QHDNGVG"/>
<dbReference type="GO" id="GO:0006164">
    <property type="term" value="P:purine nucleotide biosynthetic process"/>
    <property type="evidence" value="ECO:0000318"/>
    <property type="project" value="GO_Central"/>
</dbReference>
<dbReference type="GO" id="GO:0002189">
    <property type="term" value="C:ribose phosphate diphosphokinase complex"/>
    <property type="evidence" value="ECO:0000318"/>
    <property type="project" value="GO_Central"/>
</dbReference>
<dbReference type="InterPro" id="IPR000836">
    <property type="entry name" value="PRTase_dom"/>
</dbReference>
<dbReference type="GO" id="GO:0005737">
    <property type="term" value="C:cytoplasm"/>
    <property type="evidence" value="ECO:0000318"/>
    <property type="project" value="GO_Central"/>
</dbReference>
<dbReference type="Pfam" id="PF00156">
    <property type="entry name" value="Pribosyltran"/>
    <property type="match status" value="1"/>
</dbReference>
<dbReference type="FunCoup" id="A0A2K1JV53">
    <property type="interactions" value="174"/>
</dbReference>
<dbReference type="SMART" id="SM01400">
    <property type="entry name" value="Pribosyltran_N"/>
    <property type="match status" value="1"/>
</dbReference>
<gene>
    <name evidence="14" type="primary">LOC112289133</name>
    <name evidence="13" type="ORF">PHYPA_015173</name>
</gene>
<accession>A0A2K1JV53</accession>
<keyword evidence="5" id="KW-0545">Nucleotide biosynthesis</keyword>
<dbReference type="InterPro" id="IPR005946">
    <property type="entry name" value="Rib-P_diPkinase"/>
</dbReference>
<name>A0A2K1JV53_PHYPA</name>
<dbReference type="EnsemblPlants" id="Pp3c11_17900V3.3">
    <property type="protein sequence ID" value="Pp3c11_17900V3.3"/>
    <property type="gene ID" value="Pp3c11_17900"/>
</dbReference>
<sequence length="453" mass="48803">MASSSLLSRLSFSFSSLPNSSFASSPSRSISPLHFLPPPITSSSLNLNLNLLPLRASSSDVALQSNAVLPNQALPHAEATTTANASASASAADGAASSSVPSDIYAGISTIPISASLIGSGVDASELNGGVCSLTDRPNKKQVCLFYCDETEDLARRIAAETDSIELKSIRWGTFADGFPNLFVPNAHGIRGQHVAFLASFSSPAVIFEQLSIIYALPRMFVSSFTLVLPFFPTGTLERMEDEGDIATAFTLARILSNIPISRGGPTSLVIFDIHALQERFYFGDNVLPCFESGIPLLKHRLHQLPDSNNVTIAFPDEGAWKRFYKQLQHFPMIICTKVRDGNNRIVKLKEGDPTGRHVVIVDDLVQSGGTLIECQKLLATMGANKVSAYVTHGVFPNRSWERFVHDNGEGAAHGFAHFWLTDSCASTVKDVRGREPFEVLSLAGSIAVALHI</sequence>
<evidence type="ECO:0000259" key="12">
    <source>
        <dbReference type="Pfam" id="PF13793"/>
    </source>
</evidence>
<evidence type="ECO:0000256" key="7">
    <source>
        <dbReference type="ARBA" id="ARBA00022777"/>
    </source>
</evidence>